<dbReference type="InterPro" id="IPR001576">
    <property type="entry name" value="Phosphoglycerate_kinase"/>
</dbReference>
<dbReference type="VEuPathDB" id="ToxoDB:BESB_045050"/>
<evidence type="ECO:0000256" key="8">
    <source>
        <dbReference type="ARBA" id="ARBA00022679"/>
    </source>
</evidence>
<evidence type="ECO:0000256" key="17">
    <source>
        <dbReference type="RuleBase" id="RU000532"/>
    </source>
</evidence>
<evidence type="ECO:0000256" key="10">
    <source>
        <dbReference type="ARBA" id="ARBA00022741"/>
    </source>
</evidence>
<dbReference type="SUPFAM" id="SSF53748">
    <property type="entry name" value="Phosphoglycerate kinase"/>
    <property type="match status" value="1"/>
</dbReference>
<dbReference type="UniPathway" id="UPA00109">
    <property type="reaction ID" value="UER00185"/>
</dbReference>
<comment type="similarity">
    <text evidence="4 17">Belongs to the phosphoglycerate kinase family.</text>
</comment>
<dbReference type="GeneID" id="40309435"/>
<keyword evidence="11 17" id="KW-0418">Kinase</keyword>
<evidence type="ECO:0000256" key="4">
    <source>
        <dbReference type="ARBA" id="ARBA00008982"/>
    </source>
</evidence>
<feature type="binding site" evidence="16">
    <location>
        <position position="314"/>
    </location>
    <ligand>
        <name>ATP</name>
        <dbReference type="ChEBI" id="CHEBI:30616"/>
    </ligand>
</feature>
<dbReference type="GO" id="GO:0005829">
    <property type="term" value="C:cytosol"/>
    <property type="evidence" value="ECO:0007669"/>
    <property type="project" value="TreeGrafter"/>
</dbReference>
<evidence type="ECO:0000256" key="3">
    <source>
        <dbReference type="ARBA" id="ARBA00004838"/>
    </source>
</evidence>
<evidence type="ECO:0000313" key="20">
    <source>
        <dbReference type="Proteomes" id="UP000224006"/>
    </source>
</evidence>
<comment type="caution">
    <text evidence="19">The sequence shown here is derived from an EMBL/GenBank/DDBJ whole genome shotgun (WGS) entry which is preliminary data.</text>
</comment>
<keyword evidence="13" id="KW-0460">Magnesium</keyword>
<evidence type="ECO:0000256" key="9">
    <source>
        <dbReference type="ARBA" id="ARBA00022723"/>
    </source>
</evidence>
<dbReference type="SMR" id="A0A2A9MKV0"/>
<comment type="pathway">
    <text evidence="3 17">Carbohydrate degradation; glycolysis; pyruvate from D-glyceraldehyde 3-phosphate: step 2/5.</text>
</comment>
<organism evidence="19 20">
    <name type="scientific">Besnoitia besnoiti</name>
    <name type="common">Apicomplexan protozoan</name>
    <dbReference type="NCBI Taxonomy" id="94643"/>
    <lineage>
        <taxon>Eukaryota</taxon>
        <taxon>Sar</taxon>
        <taxon>Alveolata</taxon>
        <taxon>Apicomplexa</taxon>
        <taxon>Conoidasida</taxon>
        <taxon>Coccidia</taxon>
        <taxon>Eucoccidiorida</taxon>
        <taxon>Eimeriorina</taxon>
        <taxon>Sarcocystidae</taxon>
        <taxon>Besnoitia</taxon>
    </lineage>
</organism>
<dbReference type="AlphaFoldDB" id="A0A2A9MKV0"/>
<evidence type="ECO:0000256" key="12">
    <source>
        <dbReference type="ARBA" id="ARBA00022840"/>
    </source>
</evidence>
<evidence type="ECO:0000256" key="14">
    <source>
        <dbReference type="ARBA" id="ARBA00023152"/>
    </source>
</evidence>
<evidence type="ECO:0000256" key="1">
    <source>
        <dbReference type="ARBA" id="ARBA00000642"/>
    </source>
</evidence>
<keyword evidence="14" id="KW-0324">Glycolysis</keyword>
<evidence type="ECO:0000256" key="5">
    <source>
        <dbReference type="ARBA" id="ARBA00011245"/>
    </source>
</evidence>
<dbReference type="Proteomes" id="UP000224006">
    <property type="component" value="Chromosome III"/>
</dbReference>
<feature type="binding site" evidence="15">
    <location>
        <begin position="64"/>
        <end position="67"/>
    </location>
    <ligand>
        <name>substrate</name>
    </ligand>
</feature>
<feature type="binding site" evidence="15">
    <location>
        <position position="40"/>
    </location>
    <ligand>
        <name>(2R)-3-phosphoglycerate</name>
        <dbReference type="ChEBI" id="CHEBI:58272"/>
    </ligand>
</feature>
<keyword evidence="10" id="KW-0547">Nucleotide-binding</keyword>
<dbReference type="PIRSF" id="PIRSF000724">
    <property type="entry name" value="Pgk"/>
    <property type="match status" value="1"/>
</dbReference>
<feature type="binding site" evidence="15">
    <location>
        <position position="124"/>
    </location>
    <ligand>
        <name>(2R)-3-phosphoglycerate</name>
        <dbReference type="ChEBI" id="CHEBI:58272"/>
    </ligand>
</feature>
<dbReference type="GO" id="GO:0043531">
    <property type="term" value="F:ADP binding"/>
    <property type="evidence" value="ECO:0007669"/>
    <property type="project" value="TreeGrafter"/>
</dbReference>
<dbReference type="EC" id="2.7.2.3" evidence="6 17"/>
<dbReference type="PANTHER" id="PTHR11406:SF0">
    <property type="entry name" value="PHOSPHOGLYCERATE KINASE"/>
    <property type="match status" value="1"/>
</dbReference>
<dbReference type="PRINTS" id="PR00477">
    <property type="entry name" value="PHGLYCKINASE"/>
</dbReference>
<dbReference type="GO" id="GO:0005524">
    <property type="term" value="F:ATP binding"/>
    <property type="evidence" value="ECO:0007669"/>
    <property type="project" value="UniProtKB-KW"/>
</dbReference>
<evidence type="ECO:0000313" key="19">
    <source>
        <dbReference type="EMBL" id="PFH36313.1"/>
    </source>
</evidence>
<protein>
    <recommendedName>
        <fullName evidence="7 17">Phosphoglycerate kinase</fullName>
        <ecNumber evidence="6 17">2.7.2.3</ecNumber>
    </recommendedName>
</protein>
<comment type="catalytic activity">
    <reaction evidence="1 17">
        <text>(2R)-3-phosphoglycerate + ATP = (2R)-3-phospho-glyceroyl phosphate + ADP</text>
        <dbReference type="Rhea" id="RHEA:14801"/>
        <dbReference type="ChEBI" id="CHEBI:30616"/>
        <dbReference type="ChEBI" id="CHEBI:57604"/>
        <dbReference type="ChEBI" id="CHEBI:58272"/>
        <dbReference type="ChEBI" id="CHEBI:456216"/>
        <dbReference type="EC" id="2.7.2.3"/>
    </reaction>
</comment>
<proteinExistence type="inferred from homology"/>
<keyword evidence="20" id="KW-1185">Reference proteome</keyword>
<comment type="subunit">
    <text evidence="5 18">Monomer.</text>
</comment>
<evidence type="ECO:0000256" key="2">
    <source>
        <dbReference type="ARBA" id="ARBA00001946"/>
    </source>
</evidence>
<feature type="binding site" evidence="16">
    <location>
        <begin position="374"/>
        <end position="377"/>
    </location>
    <ligand>
        <name>ATP</name>
        <dbReference type="ChEBI" id="CHEBI:30616"/>
    </ligand>
</feature>
<dbReference type="HAMAP" id="MF_00145">
    <property type="entry name" value="Phosphoglyc_kinase"/>
    <property type="match status" value="1"/>
</dbReference>
<dbReference type="FunFam" id="3.40.50.1260:FF:000003">
    <property type="entry name" value="Phosphoglycerate kinase"/>
    <property type="match status" value="1"/>
</dbReference>
<dbReference type="InterPro" id="IPR015824">
    <property type="entry name" value="Phosphoglycerate_kinase_N"/>
</dbReference>
<dbReference type="Gene3D" id="3.40.50.1260">
    <property type="entry name" value="Phosphoglycerate kinase, N-terminal domain"/>
    <property type="match status" value="3"/>
</dbReference>
<dbReference type="InterPro" id="IPR036043">
    <property type="entry name" value="Phosphoglycerate_kinase_sf"/>
</dbReference>
<dbReference type="CDD" id="cd00318">
    <property type="entry name" value="Phosphoglycerate_kinase"/>
    <property type="match status" value="1"/>
</dbReference>
<evidence type="ECO:0000256" key="7">
    <source>
        <dbReference type="ARBA" id="ARBA00016471"/>
    </source>
</evidence>
<sequence>MLANKLGIQDVGDQLTGKSVLIRVDFNVPMKDGVVTDSTRVKATLPTLQYALSKSPRCIVLLSHAGRPDGRVQPKYSLKPVAKVLHELLPNRKIVFVEDCVGPTAEEAVKTAKDGEVLLMENVRFHVEEEGKGTDENGNKIKADAAAVEKFKAELTKLGDIYINDAFGTAHRAHASMVGVQVPIRAAGLLMKKELEYFSKALESPEKPFLAILGGAKVKDKIQLIENMLDRVQMMIIAGGMAFTFKKVIDNMEIGKSLYDEDGAKIVPAIMKKAQEKGVQIVLPVDFVCADKFENDANTKICDEKEGIHGEWMGVDCGPKTREKAREVILKAKTLVWNGPPGVFEMPNFAQGSIAFCKAVSEATKQGCITIVGGGDTAALVEKEGYASQVSHVSTGGGASLELLEGKTLPGVAALSSK</sequence>
<accession>A0A2A9MKV0</accession>
<dbReference type="GO" id="GO:0006096">
    <property type="term" value="P:glycolytic process"/>
    <property type="evidence" value="ECO:0007669"/>
    <property type="project" value="UniProtKB-UniPathway"/>
</dbReference>
<dbReference type="EMBL" id="NWUJ01000003">
    <property type="protein sequence ID" value="PFH36313.1"/>
    <property type="molecule type" value="Genomic_DNA"/>
</dbReference>
<feature type="binding site" evidence="16">
    <location>
        <position position="345"/>
    </location>
    <ligand>
        <name>ATP</name>
        <dbReference type="ChEBI" id="CHEBI:30616"/>
    </ligand>
</feature>
<comment type="cofactor">
    <cofactor evidence="2">
        <name>Mg(2+)</name>
        <dbReference type="ChEBI" id="CHEBI:18420"/>
    </cofactor>
</comment>
<keyword evidence="12 16" id="KW-0067">ATP-binding</keyword>
<evidence type="ECO:0000256" key="16">
    <source>
        <dbReference type="PIRSR" id="PIRSR000724-2"/>
    </source>
</evidence>
<evidence type="ECO:0000256" key="6">
    <source>
        <dbReference type="ARBA" id="ARBA00013061"/>
    </source>
</evidence>
<dbReference type="STRING" id="94643.A0A2A9MKV0"/>
<feature type="binding site" evidence="16">
    <location>
        <position position="221"/>
    </location>
    <ligand>
        <name>ATP</name>
        <dbReference type="ChEBI" id="CHEBI:30616"/>
    </ligand>
</feature>
<evidence type="ECO:0000256" key="18">
    <source>
        <dbReference type="RuleBase" id="RU000696"/>
    </source>
</evidence>
<feature type="binding site" evidence="15">
    <location>
        <begin position="25"/>
        <end position="27"/>
    </location>
    <ligand>
        <name>substrate</name>
    </ligand>
</feature>
<dbReference type="Pfam" id="PF00162">
    <property type="entry name" value="PGK"/>
    <property type="match status" value="1"/>
</dbReference>
<evidence type="ECO:0000256" key="11">
    <source>
        <dbReference type="ARBA" id="ARBA00022777"/>
    </source>
</evidence>
<dbReference type="FunFam" id="3.40.50.1260:FF:000019">
    <property type="entry name" value="Phosphoglycerate kinase 1"/>
    <property type="match status" value="1"/>
</dbReference>
<dbReference type="KEGG" id="bbes:BESB_045050"/>
<feature type="binding site" evidence="15">
    <location>
        <position position="172"/>
    </location>
    <ligand>
        <name>(2R)-3-phosphoglycerate</name>
        <dbReference type="ChEBI" id="CHEBI:58272"/>
    </ligand>
</feature>
<reference evidence="19 20" key="1">
    <citation type="submission" date="2017-09" db="EMBL/GenBank/DDBJ databases">
        <title>Genome sequencing of Besnoitia besnoiti strain Bb-Ger1.</title>
        <authorList>
            <person name="Schares G."/>
            <person name="Venepally P."/>
            <person name="Lorenzi H.A."/>
        </authorList>
    </citation>
    <scope>NUCLEOTIDE SEQUENCE [LARGE SCALE GENOMIC DNA]</scope>
    <source>
        <strain evidence="19 20">Bb-Ger1</strain>
    </source>
</reference>
<evidence type="ECO:0000256" key="15">
    <source>
        <dbReference type="PIRSR" id="PIRSR000724-1"/>
    </source>
</evidence>
<keyword evidence="8 17" id="KW-0808">Transferase</keyword>
<dbReference type="GO" id="GO:0046872">
    <property type="term" value="F:metal ion binding"/>
    <property type="evidence" value="ECO:0007669"/>
    <property type="project" value="UniProtKB-KW"/>
</dbReference>
<dbReference type="PANTHER" id="PTHR11406">
    <property type="entry name" value="PHOSPHOGLYCERATE KINASE"/>
    <property type="match status" value="1"/>
</dbReference>
<name>A0A2A9MKV0_BESBE</name>
<dbReference type="GO" id="GO:0004618">
    <property type="term" value="F:phosphoglycerate kinase activity"/>
    <property type="evidence" value="ECO:0007669"/>
    <property type="project" value="UniProtKB-EC"/>
</dbReference>
<gene>
    <name evidence="19" type="ORF">BESB_045050</name>
</gene>
<dbReference type="RefSeq" id="XP_029220322.1">
    <property type="nucleotide sequence ID" value="XM_029362956.1"/>
</dbReference>
<dbReference type="GO" id="GO:0006094">
    <property type="term" value="P:gluconeogenesis"/>
    <property type="evidence" value="ECO:0007669"/>
    <property type="project" value="TreeGrafter"/>
</dbReference>
<keyword evidence="9" id="KW-0479">Metal-binding</keyword>
<dbReference type="OrthoDB" id="275353at2759"/>
<evidence type="ECO:0000256" key="13">
    <source>
        <dbReference type="ARBA" id="ARBA00022842"/>
    </source>
</evidence>